<dbReference type="FunFam" id="3.40.1110.10:FF:000067">
    <property type="entry name" value="Phospholipid-transporting ATPase"/>
    <property type="match status" value="1"/>
</dbReference>
<evidence type="ECO:0000256" key="20">
    <source>
        <dbReference type="ARBA" id="ARBA00049128"/>
    </source>
</evidence>
<evidence type="ECO:0000256" key="1">
    <source>
        <dbReference type="ARBA" id="ARBA00001946"/>
    </source>
</evidence>
<feature type="binding site" evidence="22">
    <location>
        <position position="1131"/>
    </location>
    <ligand>
        <name>ATP</name>
        <dbReference type="ChEBI" id="CHEBI:30616"/>
    </ligand>
</feature>
<dbReference type="GO" id="GO:0140326">
    <property type="term" value="F:ATPase-coupled intramembrane lipid transporter activity"/>
    <property type="evidence" value="ECO:0007669"/>
    <property type="project" value="UniProtKB-EC"/>
</dbReference>
<evidence type="ECO:0000256" key="15">
    <source>
        <dbReference type="ARBA" id="ARBA00022989"/>
    </source>
</evidence>
<dbReference type="Pfam" id="PF00400">
    <property type="entry name" value="WD40"/>
    <property type="match status" value="4"/>
</dbReference>
<feature type="binding site" evidence="23">
    <location>
        <position position="1535"/>
    </location>
    <ligand>
        <name>Mg(2+)</name>
        <dbReference type="ChEBI" id="CHEBI:18420"/>
    </ligand>
</feature>
<feature type="binding site" evidence="22">
    <location>
        <position position="1539"/>
    </location>
    <ligand>
        <name>ATP</name>
        <dbReference type="ChEBI" id="CHEBI:30616"/>
    </ligand>
</feature>
<dbReference type="SFLD" id="SFLDG00002">
    <property type="entry name" value="C1.7:_P-type_atpase_like"/>
    <property type="match status" value="1"/>
</dbReference>
<organism evidence="30 31">
    <name type="scientific">Xylaria flabelliformis</name>
    <dbReference type="NCBI Taxonomy" id="2512241"/>
    <lineage>
        <taxon>Eukaryota</taxon>
        <taxon>Fungi</taxon>
        <taxon>Dikarya</taxon>
        <taxon>Ascomycota</taxon>
        <taxon>Pezizomycotina</taxon>
        <taxon>Sordariomycetes</taxon>
        <taxon>Xylariomycetidae</taxon>
        <taxon>Xylariales</taxon>
        <taxon>Xylariaceae</taxon>
        <taxon>Xylaria</taxon>
    </lineage>
</organism>
<feature type="binding site" evidence="23">
    <location>
        <position position="1133"/>
    </location>
    <ligand>
        <name>Mg(2+)</name>
        <dbReference type="ChEBI" id="CHEBI:18420"/>
    </ligand>
</feature>
<evidence type="ECO:0000256" key="10">
    <source>
        <dbReference type="ARBA" id="ARBA00022737"/>
    </source>
</evidence>
<feature type="binding site" evidence="22">
    <location>
        <position position="1346"/>
    </location>
    <ligand>
        <name>ATP</name>
        <dbReference type="ChEBI" id="CHEBI:30616"/>
    </ligand>
</feature>
<evidence type="ECO:0000259" key="29">
    <source>
        <dbReference type="Pfam" id="PF16212"/>
    </source>
</evidence>
<dbReference type="NCBIfam" id="TIGR01652">
    <property type="entry name" value="ATPase-Plipid"/>
    <property type="match status" value="1"/>
</dbReference>
<dbReference type="InterPro" id="IPR023299">
    <property type="entry name" value="ATPase_P-typ_cyto_dom_N"/>
</dbReference>
<dbReference type="NCBIfam" id="TIGR01494">
    <property type="entry name" value="ATPase_P-type"/>
    <property type="match status" value="2"/>
</dbReference>
<evidence type="ECO:0000256" key="5">
    <source>
        <dbReference type="ARBA" id="ARBA00012189"/>
    </source>
</evidence>
<reference evidence="31" key="1">
    <citation type="submission" date="2019-06" db="EMBL/GenBank/DDBJ databases">
        <title>Draft genome sequence of the griseofulvin-producing fungus Xylaria cubensis strain G536.</title>
        <authorList>
            <person name="Mead M.E."/>
            <person name="Raja H.A."/>
            <person name="Steenwyk J.L."/>
            <person name="Knowles S.L."/>
            <person name="Oberlies N.H."/>
            <person name="Rokas A."/>
        </authorList>
    </citation>
    <scope>NUCLEOTIDE SEQUENCE [LARGE SCALE GENOMIC DNA]</scope>
    <source>
        <strain evidence="31">G536</strain>
    </source>
</reference>
<feature type="binding site" evidence="22">
    <location>
        <position position="1239"/>
    </location>
    <ligand>
        <name>ATP</name>
        <dbReference type="ChEBI" id="CHEBI:30616"/>
    </ligand>
</feature>
<evidence type="ECO:0000256" key="19">
    <source>
        <dbReference type="ARBA" id="ARBA00034036"/>
    </source>
</evidence>
<dbReference type="PROSITE" id="PS50294">
    <property type="entry name" value="WD_REPEATS_REGION"/>
    <property type="match status" value="3"/>
</dbReference>
<dbReference type="EMBL" id="VFLP01000032">
    <property type="protein sequence ID" value="TRX92984.1"/>
    <property type="molecule type" value="Genomic_DNA"/>
</dbReference>
<keyword evidence="8 26" id="KW-0812">Transmembrane</keyword>
<dbReference type="Pfam" id="PF13246">
    <property type="entry name" value="Cation_ATPase"/>
    <property type="match status" value="1"/>
</dbReference>
<feature type="region of interest" description="Disordered" evidence="25">
    <location>
        <begin position="873"/>
        <end position="916"/>
    </location>
</feature>
<evidence type="ECO:0000259" key="28">
    <source>
        <dbReference type="Pfam" id="PF16209"/>
    </source>
</evidence>
<feature type="binding site" evidence="22">
    <location>
        <position position="1317"/>
    </location>
    <ligand>
        <name>ATP</name>
        <dbReference type="ChEBI" id="CHEBI:30616"/>
    </ligand>
</feature>
<feature type="compositionally biased region" description="Polar residues" evidence="25">
    <location>
        <begin position="760"/>
        <end position="786"/>
    </location>
</feature>
<feature type="region of interest" description="Disordered" evidence="25">
    <location>
        <begin position="479"/>
        <end position="570"/>
    </location>
</feature>
<dbReference type="GO" id="GO:0005886">
    <property type="term" value="C:plasma membrane"/>
    <property type="evidence" value="ECO:0007669"/>
    <property type="project" value="TreeGrafter"/>
</dbReference>
<keyword evidence="18" id="KW-0539">Nucleus</keyword>
<keyword evidence="9 23" id="KW-0479">Metal-binding</keyword>
<evidence type="ECO:0000256" key="23">
    <source>
        <dbReference type="PIRSR" id="PIRSR606539-3"/>
    </source>
</evidence>
<dbReference type="InterPro" id="IPR032630">
    <property type="entry name" value="P_typ_ATPase_c"/>
</dbReference>
<dbReference type="InterPro" id="IPR019775">
    <property type="entry name" value="WD40_repeat_CS"/>
</dbReference>
<dbReference type="InterPro" id="IPR001757">
    <property type="entry name" value="P_typ_ATPase"/>
</dbReference>
<dbReference type="InterPro" id="IPR006539">
    <property type="entry name" value="P-type_ATPase_IV"/>
</dbReference>
<name>A0A553HYF7_9PEZI</name>
<feature type="repeat" description="WD" evidence="24">
    <location>
        <begin position="186"/>
        <end position="228"/>
    </location>
</feature>
<feature type="transmembrane region" description="Helical" evidence="26">
    <location>
        <begin position="1762"/>
        <end position="1785"/>
    </location>
</feature>
<dbReference type="Gene3D" id="3.40.50.1000">
    <property type="entry name" value="HAD superfamily/HAD-like"/>
    <property type="match status" value="1"/>
</dbReference>
<evidence type="ECO:0000256" key="21">
    <source>
        <dbReference type="PIRSR" id="PIRSR606539-1"/>
    </source>
</evidence>
<dbReference type="FunFam" id="3.40.50.1000:FF:000009">
    <property type="entry name" value="Phospholipid-transporting ATPase"/>
    <property type="match status" value="1"/>
</dbReference>
<feature type="compositionally biased region" description="Pro residues" evidence="25">
    <location>
        <begin position="486"/>
        <end position="498"/>
    </location>
</feature>
<feature type="domain" description="P-type ATPase C-terminal" evidence="29">
    <location>
        <begin position="1562"/>
        <end position="1780"/>
    </location>
</feature>
<feature type="transmembrane region" description="Helical" evidence="26">
    <location>
        <begin position="1669"/>
        <end position="1691"/>
    </location>
</feature>
<dbReference type="PANTHER" id="PTHR24092:SF5">
    <property type="entry name" value="PHOSPHOLIPID-TRANSPORTING ATPASE"/>
    <property type="match status" value="1"/>
</dbReference>
<feature type="region of interest" description="Disordered" evidence="25">
    <location>
        <begin position="1"/>
        <end position="28"/>
    </location>
</feature>
<dbReference type="GO" id="GO:0010008">
    <property type="term" value="C:endosome membrane"/>
    <property type="evidence" value="ECO:0007669"/>
    <property type="project" value="UniProtKB-SubCell"/>
</dbReference>
<feature type="region of interest" description="Disordered" evidence="25">
    <location>
        <begin position="760"/>
        <end position="817"/>
    </location>
</feature>
<dbReference type="SUPFAM" id="SSF81660">
    <property type="entry name" value="Metal cation-transporting ATPase, ATP-binding domain N"/>
    <property type="match status" value="1"/>
</dbReference>
<feature type="transmembrane region" description="Helical" evidence="26">
    <location>
        <begin position="1728"/>
        <end position="1750"/>
    </location>
</feature>
<feature type="domain" description="Histone-binding protein RBBP4-like N-terminal" evidence="27">
    <location>
        <begin position="28"/>
        <end position="97"/>
    </location>
</feature>
<dbReference type="InterPro" id="IPR023298">
    <property type="entry name" value="ATPase_P-typ_TM_dom_sf"/>
</dbReference>
<keyword evidence="13 23" id="KW-0460">Magnesium</keyword>
<feature type="region of interest" description="Disordered" evidence="25">
    <location>
        <begin position="640"/>
        <end position="664"/>
    </location>
</feature>
<accession>A0A553HYF7</accession>
<dbReference type="GO" id="GO:0006897">
    <property type="term" value="P:endocytosis"/>
    <property type="evidence" value="ECO:0007669"/>
    <property type="project" value="TreeGrafter"/>
</dbReference>
<dbReference type="CDD" id="cd00200">
    <property type="entry name" value="WD40"/>
    <property type="match status" value="1"/>
</dbReference>
<feature type="binding site" evidence="22">
    <location>
        <position position="1538"/>
    </location>
    <ligand>
        <name>ATP</name>
        <dbReference type="ChEBI" id="CHEBI:30616"/>
    </ligand>
</feature>
<evidence type="ECO:0000256" key="6">
    <source>
        <dbReference type="ARBA" id="ARBA00022448"/>
    </source>
</evidence>
<dbReference type="InterPro" id="IPR008250">
    <property type="entry name" value="ATPase_P-typ_transduc_dom_A_sf"/>
</dbReference>
<proteinExistence type="inferred from homology"/>
<evidence type="ECO:0000256" key="11">
    <source>
        <dbReference type="ARBA" id="ARBA00022741"/>
    </source>
</evidence>
<dbReference type="InterPro" id="IPR023214">
    <property type="entry name" value="HAD_sf"/>
</dbReference>
<dbReference type="PANTHER" id="PTHR24092">
    <property type="entry name" value="PROBABLE PHOSPHOLIPID-TRANSPORTING ATPASE"/>
    <property type="match status" value="1"/>
</dbReference>
<evidence type="ECO:0000256" key="14">
    <source>
        <dbReference type="ARBA" id="ARBA00022967"/>
    </source>
</evidence>
<evidence type="ECO:0000256" key="7">
    <source>
        <dbReference type="ARBA" id="ARBA00022574"/>
    </source>
</evidence>
<feature type="transmembrane region" description="Helical" evidence="26">
    <location>
        <begin position="1625"/>
        <end position="1644"/>
    </location>
</feature>
<keyword evidence="12 22" id="KW-0067">ATP-binding</keyword>
<feature type="binding site" evidence="22">
    <location>
        <position position="1132"/>
    </location>
    <ligand>
        <name>ATP</name>
        <dbReference type="ChEBI" id="CHEBI:30616"/>
    </ligand>
</feature>
<evidence type="ECO:0000259" key="27">
    <source>
        <dbReference type="Pfam" id="PF12265"/>
    </source>
</evidence>
<evidence type="ECO:0000256" key="25">
    <source>
        <dbReference type="SAM" id="MobiDB-lite"/>
    </source>
</evidence>
<dbReference type="InterPro" id="IPR022052">
    <property type="entry name" value="Histone-bd_RBBP4-like_N"/>
</dbReference>
<evidence type="ECO:0000256" key="3">
    <source>
        <dbReference type="ARBA" id="ARBA00004337"/>
    </source>
</evidence>
<feature type="binding site" evidence="22">
    <location>
        <position position="1427"/>
    </location>
    <ligand>
        <name>ATP</name>
        <dbReference type="ChEBI" id="CHEBI:30616"/>
    </ligand>
</feature>
<dbReference type="GO" id="GO:0000287">
    <property type="term" value="F:magnesium ion binding"/>
    <property type="evidence" value="ECO:0007669"/>
    <property type="project" value="InterPro"/>
</dbReference>
<dbReference type="InterPro" id="IPR020472">
    <property type="entry name" value="WD40_PAC1"/>
</dbReference>
<dbReference type="SMART" id="SM00320">
    <property type="entry name" value="WD40"/>
    <property type="match status" value="6"/>
</dbReference>
<keyword evidence="14" id="KW-1278">Translocase</keyword>
<keyword evidence="16" id="KW-0445">Lipid transport</keyword>
<keyword evidence="15 26" id="KW-1133">Transmembrane helix</keyword>
<feature type="compositionally biased region" description="Basic and acidic residues" evidence="25">
    <location>
        <begin position="602"/>
        <end position="611"/>
    </location>
</feature>
<feature type="binding site" evidence="23">
    <location>
        <position position="1131"/>
    </location>
    <ligand>
        <name>Mg(2+)</name>
        <dbReference type="ChEBI" id="CHEBI:18420"/>
    </ligand>
</feature>
<comment type="similarity">
    <text evidence="4">Belongs to the cation transport ATPase (P-type) (TC 3.A.3) family. Type IV subfamily.</text>
</comment>
<dbReference type="GO" id="GO:0005524">
    <property type="term" value="F:ATP binding"/>
    <property type="evidence" value="ECO:0007669"/>
    <property type="project" value="UniProtKB-KW"/>
</dbReference>
<comment type="catalytic activity">
    <reaction evidence="19">
        <text>ATP + H2O + phospholipidSide 1 = ADP + phosphate + phospholipidSide 2.</text>
        <dbReference type="EC" id="7.6.2.1"/>
    </reaction>
</comment>
<dbReference type="InterPro" id="IPR001680">
    <property type="entry name" value="WD40_rpt"/>
</dbReference>
<feature type="binding site" evidence="22">
    <location>
        <position position="1429"/>
    </location>
    <ligand>
        <name>ATP</name>
        <dbReference type="ChEBI" id="CHEBI:30616"/>
    </ligand>
</feature>
<dbReference type="Proteomes" id="UP000319160">
    <property type="component" value="Unassembled WGS sequence"/>
</dbReference>
<dbReference type="PROSITE" id="PS00154">
    <property type="entry name" value="ATPASE_E1_E2"/>
    <property type="match status" value="1"/>
</dbReference>
<dbReference type="GO" id="GO:0006890">
    <property type="term" value="P:retrograde vesicle-mediated transport, Golgi to endoplasmic reticulum"/>
    <property type="evidence" value="ECO:0007669"/>
    <property type="project" value="TreeGrafter"/>
</dbReference>
<dbReference type="Pfam" id="PF16212">
    <property type="entry name" value="PhoLip_ATPase_C"/>
    <property type="match status" value="1"/>
</dbReference>
<evidence type="ECO:0000313" key="30">
    <source>
        <dbReference type="EMBL" id="TRX92984.1"/>
    </source>
</evidence>
<feature type="compositionally biased region" description="Polar residues" evidence="25">
    <location>
        <begin position="880"/>
        <end position="890"/>
    </location>
</feature>
<protein>
    <recommendedName>
        <fullName evidence="5">P-type phospholipid transporter</fullName>
        <ecNumber evidence="5">7.6.2.1</ecNumber>
    </recommendedName>
</protein>
<feature type="transmembrane region" description="Helical" evidence="26">
    <location>
        <begin position="727"/>
        <end position="744"/>
    </location>
</feature>
<keyword evidence="7 24" id="KW-0853">WD repeat</keyword>
<dbReference type="Pfam" id="PF16209">
    <property type="entry name" value="PhoLip_ATPase_N"/>
    <property type="match status" value="1"/>
</dbReference>
<evidence type="ECO:0000256" key="22">
    <source>
        <dbReference type="PIRSR" id="PIRSR606539-2"/>
    </source>
</evidence>
<dbReference type="Gene3D" id="2.70.150.10">
    <property type="entry name" value="Calcium-transporting ATPase, cytoplasmic transduction domain A"/>
    <property type="match status" value="1"/>
</dbReference>
<dbReference type="GO" id="GO:0005634">
    <property type="term" value="C:nucleus"/>
    <property type="evidence" value="ECO:0007669"/>
    <property type="project" value="UniProtKB-SubCell"/>
</dbReference>
<evidence type="ECO:0000256" key="18">
    <source>
        <dbReference type="ARBA" id="ARBA00023242"/>
    </source>
</evidence>
<dbReference type="InterPro" id="IPR015943">
    <property type="entry name" value="WD40/YVTN_repeat-like_dom_sf"/>
</dbReference>
<feature type="binding site" evidence="22">
    <location>
        <position position="1428"/>
    </location>
    <ligand>
        <name>ATP</name>
        <dbReference type="ChEBI" id="CHEBI:30616"/>
    </ligand>
</feature>
<feature type="binding site" evidence="23">
    <location>
        <position position="1539"/>
    </location>
    <ligand>
        <name>Mg(2+)</name>
        <dbReference type="ChEBI" id="CHEBI:18420"/>
    </ligand>
</feature>
<keyword evidence="6" id="KW-0813">Transport</keyword>
<dbReference type="OrthoDB" id="377733at2759"/>
<dbReference type="FunFam" id="1.20.1110.10:FF:000048">
    <property type="entry name" value="Phospholipid-transporting ATPase"/>
    <property type="match status" value="1"/>
</dbReference>
<dbReference type="GO" id="GO:0005802">
    <property type="term" value="C:trans-Golgi network"/>
    <property type="evidence" value="ECO:0007669"/>
    <property type="project" value="TreeGrafter"/>
</dbReference>
<evidence type="ECO:0000256" key="8">
    <source>
        <dbReference type="ARBA" id="ARBA00022692"/>
    </source>
</evidence>
<dbReference type="Pfam" id="PF12265">
    <property type="entry name" value="CAF1C_H4-bd"/>
    <property type="match status" value="1"/>
</dbReference>
<comment type="cofactor">
    <cofactor evidence="1 23">
        <name>Mg(2+)</name>
        <dbReference type="ChEBI" id="CHEBI:18420"/>
    </cofactor>
</comment>
<dbReference type="PRINTS" id="PR00320">
    <property type="entry name" value="GPROTEINBRPT"/>
</dbReference>
<feature type="compositionally biased region" description="Acidic residues" evidence="25">
    <location>
        <begin position="648"/>
        <end position="658"/>
    </location>
</feature>
<feature type="compositionally biased region" description="Low complexity" evidence="25">
    <location>
        <begin position="546"/>
        <end position="555"/>
    </location>
</feature>
<dbReference type="PROSITE" id="PS00678">
    <property type="entry name" value="WD_REPEATS_1"/>
    <property type="match status" value="3"/>
</dbReference>
<dbReference type="InterPro" id="IPR044492">
    <property type="entry name" value="P_typ_ATPase_HD_dom"/>
</dbReference>
<dbReference type="InterPro" id="IPR018303">
    <property type="entry name" value="ATPase_P-typ_P_site"/>
</dbReference>
<feature type="compositionally biased region" description="Acidic residues" evidence="25">
    <location>
        <begin position="503"/>
        <end position="517"/>
    </location>
</feature>
<feature type="binding site" evidence="22">
    <location>
        <position position="1133"/>
    </location>
    <ligand>
        <name>ATP</name>
        <dbReference type="ChEBI" id="CHEBI:30616"/>
    </ligand>
</feature>
<dbReference type="SUPFAM" id="SSF56784">
    <property type="entry name" value="HAD-like"/>
    <property type="match status" value="1"/>
</dbReference>
<feature type="active site" description="4-aspartylphosphate intermediate" evidence="21">
    <location>
        <position position="1131"/>
    </location>
</feature>
<keyword evidence="31" id="KW-1185">Reference proteome</keyword>
<keyword evidence="17 26" id="KW-0472">Membrane</keyword>
<dbReference type="GO" id="GO:0016887">
    <property type="term" value="F:ATP hydrolysis activity"/>
    <property type="evidence" value="ECO:0007669"/>
    <property type="project" value="InterPro"/>
</dbReference>
<sequence length="1893" mass="209272">MAPAPVVDDLDMDSPGREYGEDEEQRPEYKTWKKNSPFLYDMILSTALTWPTLTVQWFPDVKEPEGKDCRIHRVLIGTHTSDEKPNHVQIAEVEVPKTIRPNVRDYDEDRGEIGGYGKASASADTAAMKWKVVQKIDHPGEVNKARYCPQNPDLIATLAVDGSILIFDRTKHSSEPNGQVNPQITLQGHNQEGFGLDWSPHVEGSLASGSEDQTVCLWDLKSLQSGKSTLSPSRRFTHHSNIVNDVQYHPISRHFIGSVSDDLTLQILDVRQSSNSQSSLVAKNGHSDAINALAFNPSTEVLVATASADKTIGIWDLRNVKEKVHTLEGHHDAVTSLAWHPHEAGILGSASYDRRIIFWDLSRVGEEQQPDDQEDGPPELLFMHGGHTNHLADFSWNLNDPWLVASAAEDNMLQIWRVANSIVGRDEADLPLDELGRQPTQLHASPVWSQSLLTKVSIASSTCPAQVLDILNTSIVRAHDSNAGMPPTPYRPTGPPDSPLLDPDSDADLDLDLEELDPVAPSSSAHGSGLLSLKSRSEQQTTPIALRSLRMSGLRRSAKRNRGYGELGRDRVSGEGAMALVDDETQDQRYSDASGTAGDDAPLLREQDAHAPQRSAAGGLRALARMRSNLRIPSFISSKSARLKDGDGGDDDDQEPEDPSTSRIVAVGSVQTTRYPPNLISNAKYTPFTFLPITLYNEFSFFFNLYFLLVALSQAIPALRIGYLSTYIAPLAFVLVITMGKEAYDDIERRRRDNEANSEAYTVLNFSDPNQPTSRNSANRLLTSSLRNRHRQKSARRDRLASISEEEEQVEGEGLTQPSTRVYEVSKKSRDLRVGDVLKLGKGQRVPADVVILQCSTVETLQDQNQETDVTSLLVDTDTNRTSTDGTDTINGKAGDRDNSQKSEGSSSGETFIRTDQLDGETDWKLRVASTLTQSIPLEEFTRVRVTGGKPDKRVNEFIGTIELLSDRGEGPLSSGDTADLSQTAPLSIDNTAWANTVVASQVTTLAVVVYTGPQTRSALSTAPSRSKTGLLEYEINSLTKILCALTLALSIVLVALEGFGNTEGNVWYVKITRFLVLFSTIVPISLRVNLDMGKSVYSWFIQRDKDIHGAVVRTSTIPEDLGRIEYLLSDKTGTLTQNEMEMKKVHVGTVSYANEAMDEVASYVRQGFGVKSSTQALVTPSSTHNVTAGAVATRTRREIGSRVRDVVLALALCHNVTPTMEEEDGQTITSYQASSPDEIAIVRWTESVGLRLKYRDRKRMVLESTDSGRIVVQVRILDVFPFTSDGKRMGIIVQFDEEKQASLPNLNTGEVWFYQKGADTVMGSIVAANDWLDEETANMAREGLRTLVVGRKRLSLDQYGEFSRAYQDASLAINGREVAMQRVVSRFLENDLELLGVTGVEDKLQKDVKPSLELLRNAGIKIWMLTGDKVETARCVAVSSKLVARGQYIYTVAKLKRKDNAQDHLDFLRSKPDSCLLIDGESLSLFLTHFSTEFVSVAVQLPTVVACRCSPTQKADIAKLIKEFTKKRVCCIGDGGNDVSMIQAADVGVGIVGKEGRQASLAADFSIEHFCHLTKLLVWHGRNSYKRSAKLAQFVIHRGLIIAVCQTVYSIAIKFEPEGLYKDWLLVGYATVYTAAPVLSLVLDKDVNENVANLYPELYKELTSGRSLSYRTFFVWVLVSIYQGSVIQGLSQLLTEVDGKRMVAVSYTVLVLNELLMVAIEITTWHLVMILCIIGTFLFYLGSVPFLGGYFDLEFVSTWGFLWRVLAISSISLIPPYAGTYTYCHQSIDRLISLCPHSGTAGTQRHANTYSHFVTYTELVKQYTVLEWQGYAKLTPIWQLRWIPQGESFSRDACLIGGSLELLGHRSVIVPPRSRNACPLDMLAGASRRKLT</sequence>
<dbReference type="SUPFAM" id="SSF81665">
    <property type="entry name" value="Calcium ATPase, transmembrane domain M"/>
    <property type="match status" value="1"/>
</dbReference>
<dbReference type="SUPFAM" id="SSF50978">
    <property type="entry name" value="WD40 repeat-like"/>
    <property type="match status" value="1"/>
</dbReference>
<dbReference type="SFLD" id="SFLDF00027">
    <property type="entry name" value="p-type_atpase"/>
    <property type="match status" value="1"/>
</dbReference>
<dbReference type="STRING" id="2512241.A0A553HYF7"/>
<feature type="repeat" description="WD" evidence="24">
    <location>
        <begin position="283"/>
        <end position="319"/>
    </location>
</feature>
<evidence type="ECO:0000256" key="17">
    <source>
        <dbReference type="ARBA" id="ARBA00023136"/>
    </source>
</evidence>
<dbReference type="SFLD" id="SFLDS00003">
    <property type="entry name" value="Haloacid_Dehalogenase"/>
    <property type="match status" value="1"/>
</dbReference>
<feature type="binding site" evidence="22">
    <location>
        <position position="1509"/>
    </location>
    <ligand>
        <name>ATP</name>
        <dbReference type="ChEBI" id="CHEBI:30616"/>
    </ligand>
</feature>
<comment type="caution">
    <text evidence="30">The sequence shown here is derived from an EMBL/GenBank/DDBJ whole genome shotgun (WGS) entry which is preliminary data.</text>
</comment>
<feature type="binding site" evidence="22">
    <location>
        <position position="1283"/>
    </location>
    <ligand>
        <name>ATP</name>
        <dbReference type="ChEBI" id="CHEBI:30616"/>
    </ligand>
</feature>
<feature type="region of interest" description="Disordered" evidence="25">
    <location>
        <begin position="582"/>
        <end position="617"/>
    </location>
</feature>
<dbReference type="Gene3D" id="2.130.10.10">
    <property type="entry name" value="YVTN repeat-like/Quinoprotein amine dehydrogenase"/>
    <property type="match status" value="1"/>
</dbReference>
<evidence type="ECO:0000256" key="13">
    <source>
        <dbReference type="ARBA" id="ARBA00022842"/>
    </source>
</evidence>
<evidence type="ECO:0000256" key="9">
    <source>
        <dbReference type="ARBA" id="ARBA00022723"/>
    </source>
</evidence>
<dbReference type="EC" id="7.6.2.1" evidence="5"/>
<evidence type="ECO:0000256" key="12">
    <source>
        <dbReference type="ARBA" id="ARBA00022840"/>
    </source>
</evidence>
<evidence type="ECO:0000256" key="4">
    <source>
        <dbReference type="ARBA" id="ARBA00008109"/>
    </source>
</evidence>
<feature type="compositionally biased region" description="Low complexity" evidence="25">
    <location>
        <begin position="518"/>
        <end position="534"/>
    </location>
</feature>
<dbReference type="InterPro" id="IPR032631">
    <property type="entry name" value="P-type_ATPase_N"/>
</dbReference>
<evidence type="ECO:0000256" key="2">
    <source>
        <dbReference type="ARBA" id="ARBA00004123"/>
    </source>
</evidence>
<dbReference type="InterPro" id="IPR036322">
    <property type="entry name" value="WD40_repeat_dom_sf"/>
</dbReference>
<feature type="binding site" evidence="22">
    <location>
        <position position="1515"/>
    </location>
    <ligand>
        <name>ATP</name>
        <dbReference type="ChEBI" id="CHEBI:30616"/>
    </ligand>
</feature>
<dbReference type="GO" id="GO:0045332">
    <property type="term" value="P:phospholipid translocation"/>
    <property type="evidence" value="ECO:0007669"/>
    <property type="project" value="TreeGrafter"/>
</dbReference>
<comment type="catalytic activity">
    <reaction evidence="20">
        <text>a 1,2-diacyl-sn-glycero-3-phosphoethanolamine(out) + ATP + H2O = a 1,2-diacyl-sn-glycero-3-phosphoethanolamine(in) + ADP + phosphate + H(+)</text>
        <dbReference type="Rhea" id="RHEA:66132"/>
        <dbReference type="ChEBI" id="CHEBI:15377"/>
        <dbReference type="ChEBI" id="CHEBI:15378"/>
        <dbReference type="ChEBI" id="CHEBI:30616"/>
        <dbReference type="ChEBI" id="CHEBI:43474"/>
        <dbReference type="ChEBI" id="CHEBI:64612"/>
        <dbReference type="ChEBI" id="CHEBI:456216"/>
    </reaction>
    <physiologicalReaction direction="left-to-right" evidence="20">
        <dbReference type="Rhea" id="RHEA:66133"/>
    </physiologicalReaction>
</comment>
<comment type="subcellular location">
    <subcellularLocation>
        <location evidence="3">Endosome membrane</location>
        <topology evidence="3">Multi-pass membrane protein</topology>
    </subcellularLocation>
    <subcellularLocation>
        <location evidence="2">Nucleus</location>
    </subcellularLocation>
</comment>
<evidence type="ECO:0000313" key="31">
    <source>
        <dbReference type="Proteomes" id="UP000319160"/>
    </source>
</evidence>
<dbReference type="SUPFAM" id="SSF81653">
    <property type="entry name" value="Calcium ATPase, transduction domain A"/>
    <property type="match status" value="1"/>
</dbReference>
<dbReference type="InterPro" id="IPR036412">
    <property type="entry name" value="HAD-like_sf"/>
</dbReference>
<feature type="domain" description="P-type ATPase N-terminal" evidence="28">
    <location>
        <begin position="672"/>
        <end position="724"/>
    </location>
</feature>
<evidence type="ECO:0000256" key="24">
    <source>
        <dbReference type="PROSITE-ProRule" id="PRU00221"/>
    </source>
</evidence>
<dbReference type="Gene3D" id="3.40.1110.10">
    <property type="entry name" value="Calcium-transporting ATPase, cytoplasmic domain N"/>
    <property type="match status" value="1"/>
</dbReference>
<feature type="transmembrane region" description="Helical" evidence="26">
    <location>
        <begin position="1703"/>
        <end position="1721"/>
    </location>
</feature>
<evidence type="ECO:0000256" key="16">
    <source>
        <dbReference type="ARBA" id="ARBA00023055"/>
    </source>
</evidence>
<dbReference type="PROSITE" id="PS50082">
    <property type="entry name" value="WD_REPEATS_2"/>
    <property type="match status" value="3"/>
</dbReference>
<feature type="repeat" description="WD" evidence="24">
    <location>
        <begin position="327"/>
        <end position="362"/>
    </location>
</feature>
<gene>
    <name evidence="30" type="ORF">FHL15_006122</name>
</gene>
<keyword evidence="11 22" id="KW-0547">Nucleotide-binding</keyword>
<evidence type="ECO:0000256" key="26">
    <source>
        <dbReference type="SAM" id="Phobius"/>
    </source>
</evidence>
<keyword evidence="10" id="KW-0677">Repeat</keyword>